<gene>
    <name evidence="1" type="ORF">L484_008844</name>
</gene>
<evidence type="ECO:0000313" key="1">
    <source>
        <dbReference type="EMBL" id="EXB54914.1"/>
    </source>
</evidence>
<sequence>MVLCHKRAHSIHLLRKSAQDKPFASLMIPPTAKKSISLVTAAYRTTPSLGDCINSVPLLPYGPSQHTEPLQVLQFYGFKHKEAHSSKENNLAFLHQRLQIGSEKDLFCLETAKGCQKM</sequence>
<name>W9QV86_9ROSA</name>
<evidence type="ECO:0000313" key="2">
    <source>
        <dbReference type="Proteomes" id="UP000030645"/>
    </source>
</evidence>
<protein>
    <submittedName>
        <fullName evidence="1">Uncharacterized protein</fullName>
    </submittedName>
</protein>
<keyword evidence="2" id="KW-1185">Reference proteome</keyword>
<organism evidence="1 2">
    <name type="scientific">Morus notabilis</name>
    <dbReference type="NCBI Taxonomy" id="981085"/>
    <lineage>
        <taxon>Eukaryota</taxon>
        <taxon>Viridiplantae</taxon>
        <taxon>Streptophyta</taxon>
        <taxon>Embryophyta</taxon>
        <taxon>Tracheophyta</taxon>
        <taxon>Spermatophyta</taxon>
        <taxon>Magnoliopsida</taxon>
        <taxon>eudicotyledons</taxon>
        <taxon>Gunneridae</taxon>
        <taxon>Pentapetalae</taxon>
        <taxon>rosids</taxon>
        <taxon>fabids</taxon>
        <taxon>Rosales</taxon>
        <taxon>Moraceae</taxon>
        <taxon>Moreae</taxon>
        <taxon>Morus</taxon>
    </lineage>
</organism>
<dbReference type="EMBL" id="KE344216">
    <property type="protein sequence ID" value="EXB54914.1"/>
    <property type="molecule type" value="Genomic_DNA"/>
</dbReference>
<accession>W9QV86</accession>
<proteinExistence type="predicted"/>
<reference evidence="2" key="1">
    <citation type="submission" date="2013-01" db="EMBL/GenBank/DDBJ databases">
        <title>Draft Genome Sequence of a Mulberry Tree, Morus notabilis C.K. Schneid.</title>
        <authorList>
            <person name="He N."/>
            <person name="Zhao S."/>
        </authorList>
    </citation>
    <scope>NUCLEOTIDE SEQUENCE</scope>
</reference>
<dbReference type="Proteomes" id="UP000030645">
    <property type="component" value="Unassembled WGS sequence"/>
</dbReference>
<dbReference type="AlphaFoldDB" id="W9QV86"/>